<dbReference type="EMBL" id="LSBH01000003">
    <property type="protein sequence ID" value="OAQ81334.1"/>
    <property type="molecule type" value="Genomic_DNA"/>
</dbReference>
<dbReference type="Proteomes" id="UP000078240">
    <property type="component" value="Unassembled WGS sequence"/>
</dbReference>
<evidence type="ECO:0000313" key="1">
    <source>
        <dbReference type="EMBL" id="OAQ62536.1"/>
    </source>
</evidence>
<dbReference type="AlphaFoldDB" id="A0A179FAR0"/>
<dbReference type="PANTHER" id="PTHR34071:SF2">
    <property type="entry name" value="FLAVIN-NUCLEOTIDE-BINDING PROTEIN"/>
    <property type="match status" value="1"/>
</dbReference>
<sequence>MGRYELEYPKDATNVVKRRGERGQSFILRRAWTMAKDSTGIYALERIHGLINTSQILHVSFTPPDSAFPVTLPMIGQMGSFDRPSASIGDPLDLYIHGFASARMFNVGRAAGEDGVPVCVAASHVDGIVLALSGFNHSYNYRSAVLFGHASLVTDEAEKMYALELITDSVVPHRWRNTRLPPTGAEMQSTGILRVKIKSGSAKIRDGGAVDDESDLENEEALNRVWTGVVPVYTAVGEPVPSEYNRLELPEYVSEFLGEFNDCHKHQADAATHRGTG</sequence>
<proteinExistence type="predicted"/>
<gene>
    <name evidence="2" type="ORF">VFPBJ_03918</name>
    <name evidence="1" type="ORF">VFPFJ_11433</name>
</gene>
<protein>
    <submittedName>
        <fullName evidence="1">FMN-binding split barrel</fullName>
    </submittedName>
</protein>
<dbReference type="STRING" id="33203.A0A179FAR0"/>
<accession>A0A179FAR0</accession>
<comment type="caution">
    <text evidence="1">The sequence shown here is derived from an EMBL/GenBank/DDBJ whole genome shotgun (WGS) entry which is preliminary data.</text>
</comment>
<dbReference type="Pfam" id="PF12900">
    <property type="entry name" value="Pyridox_ox_2"/>
    <property type="match status" value="1"/>
</dbReference>
<organism evidence="1 3">
    <name type="scientific">Purpureocillium lilacinum</name>
    <name type="common">Paecilomyces lilacinus</name>
    <dbReference type="NCBI Taxonomy" id="33203"/>
    <lineage>
        <taxon>Eukaryota</taxon>
        <taxon>Fungi</taxon>
        <taxon>Dikarya</taxon>
        <taxon>Ascomycota</taxon>
        <taxon>Pezizomycotina</taxon>
        <taxon>Sordariomycetes</taxon>
        <taxon>Hypocreomycetidae</taxon>
        <taxon>Hypocreales</taxon>
        <taxon>Ophiocordycipitaceae</taxon>
        <taxon>Purpureocillium</taxon>
    </lineage>
</organism>
<dbReference type="SUPFAM" id="SSF50475">
    <property type="entry name" value="FMN-binding split barrel"/>
    <property type="match status" value="1"/>
</dbReference>
<name>A0A179FAR0_PURLI</name>
<dbReference type="InterPro" id="IPR012349">
    <property type="entry name" value="Split_barrel_FMN-bd"/>
</dbReference>
<dbReference type="Gene3D" id="2.30.110.10">
    <property type="entry name" value="Electron Transport, Fmn-binding Protein, Chain A"/>
    <property type="match status" value="1"/>
</dbReference>
<evidence type="ECO:0000313" key="3">
    <source>
        <dbReference type="Proteomes" id="UP000078340"/>
    </source>
</evidence>
<dbReference type="Proteomes" id="UP000078340">
    <property type="component" value="Unassembled WGS sequence"/>
</dbReference>
<dbReference type="PANTHER" id="PTHR34071">
    <property type="entry name" value="5-NITROIMIDAZOLE ANTIBIOTICS RESISTANCE PROTEIN, NIMA-FAMILY-RELATED PROTEIN-RELATED"/>
    <property type="match status" value="1"/>
</dbReference>
<reference evidence="1 3" key="1">
    <citation type="submission" date="2016-02" db="EMBL/GenBank/DDBJ databases">
        <title>Biosynthesis of antibiotic leucinostatins and their inhibition on Phytophthora in bio-control Purpureocillium lilacinum.</title>
        <authorList>
            <person name="Wang G."/>
            <person name="Liu Z."/>
            <person name="Lin R."/>
            <person name="Li E."/>
            <person name="Mao Z."/>
            <person name="Ling J."/>
            <person name="Yin W."/>
            <person name="Xie B."/>
        </authorList>
    </citation>
    <scope>NUCLEOTIDE SEQUENCE [LARGE SCALE GENOMIC DNA]</scope>
    <source>
        <strain evidence="2">PLBJ-1</strain>
        <strain evidence="1">PLFJ-1</strain>
    </source>
</reference>
<dbReference type="EMBL" id="LSBI01000033">
    <property type="protein sequence ID" value="OAQ62536.1"/>
    <property type="molecule type" value="Genomic_DNA"/>
</dbReference>
<evidence type="ECO:0000313" key="2">
    <source>
        <dbReference type="EMBL" id="OAQ81334.1"/>
    </source>
</evidence>
<dbReference type="OMA" id="CTETIAS"/>
<dbReference type="InterPro" id="IPR024747">
    <property type="entry name" value="Pyridox_Oxase-rel"/>
</dbReference>